<dbReference type="InterPro" id="IPR051545">
    <property type="entry name" value="NAD(P)H_dehydrogenase_qn"/>
</dbReference>
<dbReference type="GO" id="GO:0003955">
    <property type="term" value="F:NAD(P)H dehydrogenase (quinone) activity"/>
    <property type="evidence" value="ECO:0007669"/>
    <property type="project" value="TreeGrafter"/>
</dbReference>
<name>A0A845QCM2_9HYPH</name>
<dbReference type="OrthoDB" id="9798454at2"/>
<dbReference type="AlphaFoldDB" id="A0A845QCM2"/>
<dbReference type="EMBL" id="WXYQ01000007">
    <property type="protein sequence ID" value="NBG96415.1"/>
    <property type="molecule type" value="Genomic_DNA"/>
</dbReference>
<dbReference type="Pfam" id="PF02525">
    <property type="entry name" value="Flavodoxin_2"/>
    <property type="match status" value="1"/>
</dbReference>
<keyword evidence="5" id="KW-1185">Reference proteome</keyword>
<reference evidence="4 5" key="1">
    <citation type="journal article" date="2016" name="Int. J. Syst. Evol. Microbiol.">
        <title>Pyruvatibacter mobilis gen. nov., sp. nov., a marine bacterium from the culture broth of Picochlorum sp. 122.</title>
        <authorList>
            <person name="Wang G."/>
            <person name="Tang M."/>
            <person name="Wu H."/>
            <person name="Dai S."/>
            <person name="Li T."/>
            <person name="Chen C."/>
            <person name="He H."/>
            <person name="Fan J."/>
            <person name="Xiang W."/>
            <person name="Li X."/>
        </authorList>
    </citation>
    <scope>NUCLEOTIDE SEQUENCE [LARGE SCALE GENOMIC DNA]</scope>
    <source>
        <strain evidence="4 5">GYP-11</strain>
    </source>
</reference>
<feature type="domain" description="Flavodoxin-like fold" evidence="3">
    <location>
        <begin position="4"/>
        <end position="186"/>
    </location>
</feature>
<evidence type="ECO:0000313" key="4">
    <source>
        <dbReference type="EMBL" id="NBG96415.1"/>
    </source>
</evidence>
<dbReference type="Gene3D" id="3.40.50.360">
    <property type="match status" value="1"/>
</dbReference>
<dbReference type="PANTHER" id="PTHR10204">
    <property type="entry name" value="NAD P H OXIDOREDUCTASE-RELATED"/>
    <property type="match status" value="1"/>
</dbReference>
<evidence type="ECO:0000256" key="1">
    <source>
        <dbReference type="ARBA" id="ARBA00006252"/>
    </source>
</evidence>
<dbReference type="GO" id="GO:0005829">
    <property type="term" value="C:cytosol"/>
    <property type="evidence" value="ECO:0007669"/>
    <property type="project" value="TreeGrafter"/>
</dbReference>
<dbReference type="Proteomes" id="UP000470384">
    <property type="component" value="Unassembled WGS sequence"/>
</dbReference>
<comment type="caution">
    <text evidence="4">The sequence shown here is derived from an EMBL/GenBank/DDBJ whole genome shotgun (WGS) entry which is preliminary data.</text>
</comment>
<dbReference type="RefSeq" id="WP_160588480.1">
    <property type="nucleotide sequence ID" value="NZ_CP051630.1"/>
</dbReference>
<sequence>MMGKKVFIWLAHPRADSLCGAMADAYGRGAEGAGAEIRRLNLGEMHFAPAFTGYDDPYAKEQAALEPDLRAWQEAIAWADHVVVVHPYWWGGMPAMAKAVIDRALQPGFGYKYRRRSVMWDKLLTGRTGDVIITSDTPPWLDTLLYRKPGRRVMVNQILGFCGIKVKNALQVGTVKTASERKIAGWIKKAERLGAKAA</sequence>
<accession>A0A845QCM2</accession>
<keyword evidence="2" id="KW-0560">Oxidoreductase</keyword>
<dbReference type="InterPro" id="IPR029039">
    <property type="entry name" value="Flavoprotein-like_sf"/>
</dbReference>
<evidence type="ECO:0000313" key="5">
    <source>
        <dbReference type="Proteomes" id="UP000470384"/>
    </source>
</evidence>
<comment type="similarity">
    <text evidence="1">Belongs to the NAD(P)H dehydrogenase (quinone) family.</text>
</comment>
<protein>
    <submittedName>
        <fullName evidence="4">Flavodoxin family protein</fullName>
    </submittedName>
</protein>
<evidence type="ECO:0000259" key="3">
    <source>
        <dbReference type="Pfam" id="PF02525"/>
    </source>
</evidence>
<organism evidence="4 5">
    <name type="scientific">Pyruvatibacter mobilis</name>
    <dbReference type="NCBI Taxonomy" id="1712261"/>
    <lineage>
        <taxon>Bacteria</taxon>
        <taxon>Pseudomonadati</taxon>
        <taxon>Pseudomonadota</taxon>
        <taxon>Alphaproteobacteria</taxon>
        <taxon>Hyphomicrobiales</taxon>
        <taxon>Parvibaculaceae</taxon>
        <taxon>Pyruvatibacter</taxon>
    </lineage>
</organism>
<dbReference type="PANTHER" id="PTHR10204:SF34">
    <property type="entry name" value="NAD(P)H DEHYDROGENASE [QUINONE] 1 ISOFORM 1"/>
    <property type="match status" value="1"/>
</dbReference>
<proteinExistence type="inferred from homology"/>
<evidence type="ECO:0000256" key="2">
    <source>
        <dbReference type="ARBA" id="ARBA00023002"/>
    </source>
</evidence>
<dbReference type="SUPFAM" id="SSF52218">
    <property type="entry name" value="Flavoproteins"/>
    <property type="match status" value="1"/>
</dbReference>
<dbReference type="GeneID" id="300655567"/>
<dbReference type="InterPro" id="IPR003680">
    <property type="entry name" value="Flavodoxin_fold"/>
</dbReference>
<gene>
    <name evidence="4" type="ORF">GTQ45_11790</name>
</gene>